<dbReference type="RefSeq" id="WP_060718009.1">
    <property type="nucleotide sequence ID" value="NZ_CP055265.1"/>
</dbReference>
<dbReference type="GeneID" id="60681472"/>
<evidence type="ECO:0000313" key="1">
    <source>
        <dbReference type="EMBL" id="KAA3519216.1"/>
    </source>
</evidence>
<proteinExistence type="predicted"/>
<reference evidence="1 2" key="1">
    <citation type="submission" date="2018-08" db="EMBL/GenBank/DDBJ databases">
        <title>Genome sequencing of Agrobacterium vitis strain ICMP 10754.</title>
        <authorList>
            <person name="Visnovsky S.B."/>
            <person name="Pitman A.R."/>
        </authorList>
    </citation>
    <scope>NUCLEOTIDE SEQUENCE [LARGE SCALE GENOMIC DNA]</scope>
    <source>
        <strain evidence="1 2">ICMP 10754</strain>
    </source>
</reference>
<dbReference type="AlphaFoldDB" id="A0A368NW53"/>
<name>A0A368NW53_AGRVI</name>
<evidence type="ECO:0000313" key="2">
    <source>
        <dbReference type="Proteomes" id="UP000436911"/>
    </source>
</evidence>
<gene>
    <name evidence="1" type="ORF">DXT89_26620</name>
</gene>
<dbReference type="Proteomes" id="UP000436911">
    <property type="component" value="Unassembled WGS sequence"/>
</dbReference>
<accession>A0A368NW53</accession>
<dbReference type="OrthoDB" id="8410870at2"/>
<protein>
    <submittedName>
        <fullName evidence="1">Uncharacterized protein</fullName>
    </submittedName>
</protein>
<sequence>MRRSEQSWIWEKIIVVLSMDVIDNGIISKIGLTDFNVTQLRPSLRFAIERTGFSADKSLSLWDLAIDDLQKKLGVGQSGAFVEWAEKFPCDPDSVLPELNAWERTWPDLANALKTSVSAKSWGEDVASRYWQMVRHPIVEDMLTQRLTAPLTEWDKRCFGHYSNEDMIFEIEFFTLLTLGSERRELARFWGDVSAELDQHAKEVVWDLGKRVWASMHQPMDESAIRSMRGEYESEIEFEQAIAVIGHQKPPIDLPHPDTLLTYA</sequence>
<dbReference type="EMBL" id="QUSG01000043">
    <property type="protein sequence ID" value="KAA3519216.1"/>
    <property type="molecule type" value="Genomic_DNA"/>
</dbReference>
<comment type="caution">
    <text evidence="1">The sequence shown here is derived from an EMBL/GenBank/DDBJ whole genome shotgun (WGS) entry which is preliminary data.</text>
</comment>
<organism evidence="1 2">
    <name type="scientific">Agrobacterium vitis</name>
    <name type="common">Rhizobium vitis</name>
    <dbReference type="NCBI Taxonomy" id="373"/>
    <lineage>
        <taxon>Bacteria</taxon>
        <taxon>Pseudomonadati</taxon>
        <taxon>Pseudomonadota</taxon>
        <taxon>Alphaproteobacteria</taxon>
        <taxon>Hyphomicrobiales</taxon>
        <taxon>Rhizobiaceae</taxon>
        <taxon>Rhizobium/Agrobacterium group</taxon>
        <taxon>Agrobacterium</taxon>
    </lineage>
</organism>